<accession>A0A8W8MMV0</accession>
<keyword evidence="2" id="KW-1185">Reference proteome</keyword>
<dbReference type="AlphaFoldDB" id="A0A8W8MMV0"/>
<evidence type="ECO:0000313" key="2">
    <source>
        <dbReference type="Proteomes" id="UP000005408"/>
    </source>
</evidence>
<dbReference type="Proteomes" id="UP000005408">
    <property type="component" value="Unassembled WGS sequence"/>
</dbReference>
<reference evidence="1" key="1">
    <citation type="submission" date="2022-08" db="UniProtKB">
        <authorList>
            <consortium name="EnsemblMetazoa"/>
        </authorList>
    </citation>
    <scope>IDENTIFICATION</scope>
    <source>
        <strain evidence="1">05x7-T-G4-1.051#20</strain>
    </source>
</reference>
<proteinExistence type="predicted"/>
<evidence type="ECO:0000313" key="1">
    <source>
        <dbReference type="EnsemblMetazoa" id="G33212.1:cds"/>
    </source>
</evidence>
<name>A0A8W8MMV0_MAGGI</name>
<organism evidence="1 2">
    <name type="scientific">Magallana gigas</name>
    <name type="common">Pacific oyster</name>
    <name type="synonym">Crassostrea gigas</name>
    <dbReference type="NCBI Taxonomy" id="29159"/>
    <lineage>
        <taxon>Eukaryota</taxon>
        <taxon>Metazoa</taxon>
        <taxon>Spiralia</taxon>
        <taxon>Lophotrochozoa</taxon>
        <taxon>Mollusca</taxon>
        <taxon>Bivalvia</taxon>
        <taxon>Autobranchia</taxon>
        <taxon>Pteriomorphia</taxon>
        <taxon>Ostreida</taxon>
        <taxon>Ostreoidea</taxon>
        <taxon>Ostreidae</taxon>
        <taxon>Magallana</taxon>
    </lineage>
</organism>
<dbReference type="EnsemblMetazoa" id="G33212.1">
    <property type="protein sequence ID" value="G33212.1:cds"/>
    <property type="gene ID" value="G33212"/>
</dbReference>
<sequence length="106" mass="11990">MATLSDESQFNKIKEGRTLRLRNFLVKAIEWLCRDTPKSSVSDVPDDRMEKATLLIMPTSPSKTLREAMASSLRDIVTVLGQIIRLGKKRPRSGPSLWRSMGNQCK</sequence>
<protein>
    <submittedName>
        <fullName evidence="1">Uncharacterized protein</fullName>
    </submittedName>
</protein>